<dbReference type="AlphaFoldDB" id="A0A3B1CBF9"/>
<reference evidence="1" key="1">
    <citation type="submission" date="2018-06" db="EMBL/GenBank/DDBJ databases">
        <authorList>
            <person name="Zhirakovskaya E."/>
        </authorList>
    </citation>
    <scope>NUCLEOTIDE SEQUENCE</scope>
</reference>
<evidence type="ECO:0008006" key="2">
    <source>
        <dbReference type="Google" id="ProtNLM"/>
    </source>
</evidence>
<evidence type="ECO:0000313" key="1">
    <source>
        <dbReference type="EMBL" id="VAX27806.1"/>
    </source>
</evidence>
<proteinExistence type="predicted"/>
<sequence>MNKFLKIYFLLMVVFFISGTLFAQNEEDFDKEDPVEDLAKEVNTLKPGSSRFLMRGYAHAGIEFLKDNTTFVGGSFNPIFLWQQSKRLLFESELELELTQDGTELGLEYADMAYFINQYLTVRMGKFLLPFGTFGEKLHPRWINRLPSNPLGFTHEGQVGPMSDLGVEIRGAAYMTRNAWINYSLYVVNGPKLNDGTDEPEEGGQLHYNNYIDNNKAKSFGGRIGILPLYNSSLEIGLSGQFGKVGTSKTAYENIGSQLYAIDLSYVTRLDFMKSMLDIKGQWNRVSVDQASYPDPENADQSYTFENVSNAYYGQVSIKTAFVDNDFFNKLEFVGRYSKLELPSKAVWGGEDTQITVGINYWLDWRTVVKFAYQTLDSSGEADGHSSVTQGDAFLMHWSIGF</sequence>
<organism evidence="1">
    <name type="scientific">hydrothermal vent metagenome</name>
    <dbReference type="NCBI Taxonomy" id="652676"/>
    <lineage>
        <taxon>unclassified sequences</taxon>
        <taxon>metagenomes</taxon>
        <taxon>ecological metagenomes</taxon>
    </lineage>
</organism>
<accession>A0A3B1CBF9</accession>
<dbReference type="EMBL" id="UOGD01000394">
    <property type="protein sequence ID" value="VAX27806.1"/>
    <property type="molecule type" value="Genomic_DNA"/>
</dbReference>
<dbReference type="SUPFAM" id="SSF56935">
    <property type="entry name" value="Porins"/>
    <property type="match status" value="1"/>
</dbReference>
<dbReference type="InterPro" id="IPR023614">
    <property type="entry name" value="Porin_dom_sf"/>
</dbReference>
<name>A0A3B1CBF9_9ZZZZ</name>
<protein>
    <recommendedName>
        <fullName evidence="2">Phosphate-selective porin O and P</fullName>
    </recommendedName>
</protein>
<dbReference type="Gene3D" id="2.40.160.10">
    <property type="entry name" value="Porin"/>
    <property type="match status" value="1"/>
</dbReference>
<gene>
    <name evidence="1" type="ORF">MNBD_IGNAVI01-216</name>
</gene>